<gene>
    <name evidence="1" type="ORF">OVS_03465</name>
</gene>
<dbReference type="Proteomes" id="UP000018745">
    <property type="component" value="Chromosome"/>
</dbReference>
<dbReference type="EMBL" id="CP006935">
    <property type="protein sequence ID" value="AHC40442.1"/>
    <property type="molecule type" value="Genomic_DNA"/>
</dbReference>
<evidence type="ECO:0000313" key="2">
    <source>
        <dbReference type="Proteomes" id="UP000018745"/>
    </source>
</evidence>
<accession>A0ABM5P209</accession>
<reference evidence="1 2" key="1">
    <citation type="journal article" date="2014" name="Genome Announc.">
        <title>Complete Genome Sequence of Mycoplasma ovis Strain Michigan, a Hemoplasma of Sheep with Two Distinct 16S rRNA Genes.</title>
        <authorList>
            <person name="Deshuillers P.L."/>
            <person name="Santos A.P."/>
            <person name="do Nascimento N.C."/>
            <person name="Hampel J.A."/>
            <person name="Bergin I.L."/>
            <person name="Dyson M.C."/>
            <person name="Messick J.B."/>
        </authorList>
    </citation>
    <scope>NUCLEOTIDE SEQUENCE [LARGE SCALE GENOMIC DNA]</scope>
    <source>
        <strain evidence="1 2">Michigan</strain>
    </source>
</reference>
<protein>
    <submittedName>
        <fullName evidence="1">Uncharacterized protein</fullName>
    </submittedName>
</protein>
<sequence>MKWIRNLLNAETLMLLLFINFLEEIGCHFAINIWEGPVEKDGEHIVIDLEELETIIILSSIPKDFFPAR</sequence>
<dbReference type="RefSeq" id="WP_024071452.1">
    <property type="nucleotide sequence ID" value="NC_023062.1"/>
</dbReference>
<keyword evidence="2" id="KW-1185">Reference proteome</keyword>
<name>A0ABM5P209_9MOLU</name>
<evidence type="ECO:0000313" key="1">
    <source>
        <dbReference type="EMBL" id="AHC40442.1"/>
    </source>
</evidence>
<proteinExistence type="predicted"/>
<organism evidence="1 2">
    <name type="scientific">Mycoplasma ovis str. Michigan</name>
    <dbReference type="NCBI Taxonomy" id="1415773"/>
    <lineage>
        <taxon>Bacteria</taxon>
        <taxon>Bacillati</taxon>
        <taxon>Mycoplasmatota</taxon>
        <taxon>Mollicutes</taxon>
        <taxon>Mycoplasmataceae</taxon>
        <taxon>Mycoplasma</taxon>
    </lineage>
</organism>